<evidence type="ECO:0000256" key="3">
    <source>
        <dbReference type="ARBA" id="ARBA00023004"/>
    </source>
</evidence>
<dbReference type="Gene3D" id="1.10.760.10">
    <property type="entry name" value="Cytochrome c-like domain"/>
    <property type="match status" value="1"/>
</dbReference>
<accession>A0A5D0RKI2</accession>
<evidence type="ECO:0000256" key="4">
    <source>
        <dbReference type="PROSITE-ProRule" id="PRU00433"/>
    </source>
</evidence>
<dbReference type="Proteomes" id="UP000322080">
    <property type="component" value="Unassembled WGS sequence"/>
</dbReference>
<evidence type="ECO:0000256" key="2">
    <source>
        <dbReference type="ARBA" id="ARBA00022723"/>
    </source>
</evidence>
<dbReference type="SUPFAM" id="SSF46626">
    <property type="entry name" value="Cytochrome c"/>
    <property type="match status" value="1"/>
</dbReference>
<proteinExistence type="predicted"/>
<evidence type="ECO:0000259" key="5">
    <source>
        <dbReference type="PROSITE" id="PS51007"/>
    </source>
</evidence>
<reference evidence="6 7" key="1">
    <citation type="submission" date="2019-08" db="EMBL/GenBank/DDBJ databases">
        <title>Identification of a novel species of the genus Boseongicola.</title>
        <authorList>
            <person name="Zhang X.-Q."/>
        </authorList>
    </citation>
    <scope>NUCLEOTIDE SEQUENCE [LARGE SCALE GENOMIC DNA]</scope>
    <source>
        <strain evidence="6 7">HY14</strain>
    </source>
</reference>
<dbReference type="GO" id="GO:0009055">
    <property type="term" value="F:electron transfer activity"/>
    <property type="evidence" value="ECO:0007669"/>
    <property type="project" value="InterPro"/>
</dbReference>
<organism evidence="6 7">
    <name type="scientific">Maritimibacter fusiformis</name>
    <dbReference type="NCBI Taxonomy" id="2603819"/>
    <lineage>
        <taxon>Bacteria</taxon>
        <taxon>Pseudomonadati</taxon>
        <taxon>Pseudomonadota</taxon>
        <taxon>Alphaproteobacteria</taxon>
        <taxon>Rhodobacterales</taxon>
        <taxon>Roseobacteraceae</taxon>
        <taxon>Maritimibacter</taxon>
    </lineage>
</organism>
<gene>
    <name evidence="6" type="ORF">FVF75_05240</name>
</gene>
<dbReference type="AlphaFoldDB" id="A0A5D0RKI2"/>
<evidence type="ECO:0000256" key="1">
    <source>
        <dbReference type="ARBA" id="ARBA00022617"/>
    </source>
</evidence>
<evidence type="ECO:0000313" key="7">
    <source>
        <dbReference type="Proteomes" id="UP000322080"/>
    </source>
</evidence>
<feature type="domain" description="Cytochrome c" evidence="5">
    <location>
        <begin position="144"/>
        <end position="226"/>
    </location>
</feature>
<dbReference type="GO" id="GO:0020037">
    <property type="term" value="F:heme binding"/>
    <property type="evidence" value="ECO:0007669"/>
    <property type="project" value="InterPro"/>
</dbReference>
<keyword evidence="2 4" id="KW-0479">Metal-binding</keyword>
<keyword evidence="1 4" id="KW-0349">Heme</keyword>
<dbReference type="EMBL" id="VSIY01000004">
    <property type="protein sequence ID" value="TYB82137.1"/>
    <property type="molecule type" value="Genomic_DNA"/>
</dbReference>
<dbReference type="InterPro" id="IPR036909">
    <property type="entry name" value="Cyt_c-like_dom_sf"/>
</dbReference>
<protein>
    <submittedName>
        <fullName evidence="6">Cytochrome c</fullName>
    </submittedName>
</protein>
<dbReference type="PROSITE" id="PS51007">
    <property type="entry name" value="CYTC"/>
    <property type="match status" value="1"/>
</dbReference>
<keyword evidence="3 4" id="KW-0408">Iron</keyword>
<comment type="caution">
    <text evidence="6">The sequence shown here is derived from an EMBL/GenBank/DDBJ whole genome shotgun (WGS) entry which is preliminary data.</text>
</comment>
<dbReference type="RefSeq" id="WP_148376899.1">
    <property type="nucleotide sequence ID" value="NZ_VSIY01000004.1"/>
</dbReference>
<evidence type="ECO:0000313" key="6">
    <source>
        <dbReference type="EMBL" id="TYB82137.1"/>
    </source>
</evidence>
<dbReference type="InterPro" id="IPR009056">
    <property type="entry name" value="Cyt_c-like_dom"/>
</dbReference>
<dbReference type="GO" id="GO:0046872">
    <property type="term" value="F:metal ion binding"/>
    <property type="evidence" value="ECO:0007669"/>
    <property type="project" value="UniProtKB-KW"/>
</dbReference>
<name>A0A5D0RKI2_9RHOB</name>
<keyword evidence="7" id="KW-1185">Reference proteome</keyword>
<sequence>MTRKRHGIARTRVAAALDRVAATLLLVGLTGPAAADPGLDWSATQILPAELRVALGDVVRLDDRTLPPRHAEGLTARIEGALGLLPWLLLKAGDEDGAAALTVWTDRSFDTAADRAALAGLLQTLSSDHPLALAARLNIPPPGADLAEAEAIHQAYCMGCHDGFGNGDPDMPLPGRDLRLMAREEADEVFLSRLINGVKGDASIAFVNPLTERQVVALWAYYRTAEIHGDDG</sequence>